<gene>
    <name evidence="2" type="ORF">KEG57_49965</name>
</gene>
<dbReference type="AlphaFoldDB" id="A0A9X3XEG9"/>
<sequence length="106" mass="11310">MNYIRILAVSLAVSVASPALGHMSVADSTEAVSEPSLGEAVSEIREYIVRTGPGFNFAVAYRLPGSVTFSIECTTYDTLGNQWYRLTDGNYIVAAHVVNPGNPPAC</sequence>
<proteinExistence type="predicted"/>
<feature type="signal peptide" evidence="1">
    <location>
        <begin position="1"/>
        <end position="21"/>
    </location>
</feature>
<evidence type="ECO:0000313" key="2">
    <source>
        <dbReference type="EMBL" id="MDC3988692.1"/>
    </source>
</evidence>
<name>A0A9X3XEG9_9BACT</name>
<evidence type="ECO:0000256" key="1">
    <source>
        <dbReference type="SAM" id="SignalP"/>
    </source>
</evidence>
<dbReference type="RefSeq" id="WP_272459877.1">
    <property type="nucleotide sequence ID" value="NZ_JAGTJJ010000080.1"/>
</dbReference>
<organism evidence="2 3">
    <name type="scientific">Polyangium jinanense</name>
    <dbReference type="NCBI Taxonomy" id="2829994"/>
    <lineage>
        <taxon>Bacteria</taxon>
        <taxon>Pseudomonadati</taxon>
        <taxon>Myxococcota</taxon>
        <taxon>Polyangia</taxon>
        <taxon>Polyangiales</taxon>
        <taxon>Polyangiaceae</taxon>
        <taxon>Polyangium</taxon>
    </lineage>
</organism>
<keyword evidence="1" id="KW-0732">Signal</keyword>
<evidence type="ECO:0000313" key="3">
    <source>
        <dbReference type="Proteomes" id="UP001151081"/>
    </source>
</evidence>
<reference evidence="2 3" key="1">
    <citation type="submission" date="2021-04" db="EMBL/GenBank/DDBJ databases">
        <title>Genome analysis of Polyangium sp.</title>
        <authorList>
            <person name="Li Y."/>
            <person name="Wang J."/>
        </authorList>
    </citation>
    <scope>NUCLEOTIDE SEQUENCE [LARGE SCALE GENOMIC DNA]</scope>
    <source>
        <strain evidence="2 3">SDU14</strain>
    </source>
</reference>
<dbReference type="EMBL" id="JAGTJJ010000080">
    <property type="protein sequence ID" value="MDC3988692.1"/>
    <property type="molecule type" value="Genomic_DNA"/>
</dbReference>
<dbReference type="Proteomes" id="UP001151081">
    <property type="component" value="Unassembled WGS sequence"/>
</dbReference>
<keyword evidence="3" id="KW-1185">Reference proteome</keyword>
<accession>A0A9X3XEG9</accession>
<comment type="caution">
    <text evidence="2">The sequence shown here is derived from an EMBL/GenBank/DDBJ whole genome shotgun (WGS) entry which is preliminary data.</text>
</comment>
<feature type="chain" id="PRO_5040980184" evidence="1">
    <location>
        <begin position="22"/>
        <end position="106"/>
    </location>
</feature>
<protein>
    <submittedName>
        <fullName evidence="2">Uncharacterized protein</fullName>
    </submittedName>
</protein>